<evidence type="ECO:0000313" key="2">
    <source>
        <dbReference type="EMBL" id="GHC73929.1"/>
    </source>
</evidence>
<dbReference type="InterPro" id="IPR016181">
    <property type="entry name" value="Acyl_CoA_acyltransferase"/>
</dbReference>
<dbReference type="AlphaFoldDB" id="A0A8J3DI72"/>
<name>A0A8J3DI72_9HYPH</name>
<dbReference type="PANTHER" id="PTHR43617">
    <property type="entry name" value="L-AMINO ACID N-ACETYLTRANSFERASE"/>
    <property type="match status" value="1"/>
</dbReference>
<dbReference type="RefSeq" id="WP_189490154.1">
    <property type="nucleotide sequence ID" value="NZ_BMZO01000007.1"/>
</dbReference>
<dbReference type="InterPro" id="IPR000182">
    <property type="entry name" value="GNAT_dom"/>
</dbReference>
<proteinExistence type="predicted"/>
<dbReference type="Pfam" id="PF00583">
    <property type="entry name" value="Acetyltransf_1"/>
    <property type="match status" value="1"/>
</dbReference>
<accession>A0A8J3DI72</accession>
<organism evidence="2 3">
    <name type="scientific">Limoniibacter endophyticus</name>
    <dbReference type="NCBI Taxonomy" id="1565040"/>
    <lineage>
        <taxon>Bacteria</taxon>
        <taxon>Pseudomonadati</taxon>
        <taxon>Pseudomonadota</taxon>
        <taxon>Alphaproteobacteria</taxon>
        <taxon>Hyphomicrobiales</taxon>
        <taxon>Bartonellaceae</taxon>
        <taxon>Limoniibacter</taxon>
    </lineage>
</organism>
<reference evidence="2" key="2">
    <citation type="submission" date="2020-09" db="EMBL/GenBank/DDBJ databases">
        <authorList>
            <person name="Sun Q."/>
            <person name="Kim S."/>
        </authorList>
    </citation>
    <scope>NUCLEOTIDE SEQUENCE</scope>
    <source>
        <strain evidence="2">KCTC 42097</strain>
    </source>
</reference>
<dbReference type="CDD" id="cd04301">
    <property type="entry name" value="NAT_SF"/>
    <property type="match status" value="1"/>
</dbReference>
<gene>
    <name evidence="2" type="ORF">GCM10010136_22540</name>
</gene>
<dbReference type="GO" id="GO:0016747">
    <property type="term" value="F:acyltransferase activity, transferring groups other than amino-acyl groups"/>
    <property type="evidence" value="ECO:0007669"/>
    <property type="project" value="InterPro"/>
</dbReference>
<dbReference type="InterPro" id="IPR050276">
    <property type="entry name" value="MshD_Acetyltransferase"/>
</dbReference>
<protein>
    <submittedName>
        <fullName evidence="2">N-acetyltransferase GCN5</fullName>
    </submittedName>
</protein>
<dbReference type="EMBL" id="BMZO01000007">
    <property type="protein sequence ID" value="GHC73929.1"/>
    <property type="molecule type" value="Genomic_DNA"/>
</dbReference>
<evidence type="ECO:0000259" key="1">
    <source>
        <dbReference type="PROSITE" id="PS51186"/>
    </source>
</evidence>
<reference evidence="2" key="1">
    <citation type="journal article" date="2014" name="Int. J. Syst. Evol. Microbiol.">
        <title>Complete genome sequence of Corynebacterium casei LMG S-19264T (=DSM 44701T), isolated from a smear-ripened cheese.</title>
        <authorList>
            <consortium name="US DOE Joint Genome Institute (JGI-PGF)"/>
            <person name="Walter F."/>
            <person name="Albersmeier A."/>
            <person name="Kalinowski J."/>
            <person name="Ruckert C."/>
        </authorList>
    </citation>
    <scope>NUCLEOTIDE SEQUENCE</scope>
    <source>
        <strain evidence="2">KCTC 42097</strain>
    </source>
</reference>
<dbReference type="Gene3D" id="3.40.630.30">
    <property type="match status" value="1"/>
</dbReference>
<evidence type="ECO:0000313" key="3">
    <source>
        <dbReference type="Proteomes" id="UP000641137"/>
    </source>
</evidence>
<feature type="domain" description="N-acetyltransferase" evidence="1">
    <location>
        <begin position="6"/>
        <end position="168"/>
    </location>
</feature>
<sequence length="168" mass="18768">MTTLSADIRKAGPRDADAIAAVHHASWKNAYSGIIPYAALIRMLSRRRADWWRNAITRSASILVLEINGDVVGYATIGANRAKELPQDGEIYEIYLLPEYQGIGLGSRLFNAARKSLEDHGFCGLVVWALEENRNALEFYVRQGGKDAAEGVEIFDQRALRKLAFTWD</sequence>
<dbReference type="PANTHER" id="PTHR43617:SF30">
    <property type="entry name" value="HISTONE ACETYLTRANSFERASE"/>
    <property type="match status" value="1"/>
</dbReference>
<dbReference type="Proteomes" id="UP000641137">
    <property type="component" value="Unassembled WGS sequence"/>
</dbReference>
<dbReference type="SUPFAM" id="SSF55729">
    <property type="entry name" value="Acyl-CoA N-acyltransferases (Nat)"/>
    <property type="match status" value="1"/>
</dbReference>
<keyword evidence="3" id="KW-1185">Reference proteome</keyword>
<dbReference type="PROSITE" id="PS51186">
    <property type="entry name" value="GNAT"/>
    <property type="match status" value="1"/>
</dbReference>
<comment type="caution">
    <text evidence="2">The sequence shown here is derived from an EMBL/GenBank/DDBJ whole genome shotgun (WGS) entry which is preliminary data.</text>
</comment>